<dbReference type="RefSeq" id="WP_252167935.1">
    <property type="nucleotide sequence ID" value="NZ_CP084930.1"/>
</dbReference>
<evidence type="ECO:0000256" key="1">
    <source>
        <dbReference type="SAM" id="MobiDB-lite"/>
    </source>
</evidence>
<evidence type="ECO:0000313" key="3">
    <source>
        <dbReference type="Proteomes" id="UP001056937"/>
    </source>
</evidence>
<feature type="compositionally biased region" description="Basic and acidic residues" evidence="1">
    <location>
        <begin position="1"/>
        <end position="11"/>
    </location>
</feature>
<reference evidence="2" key="1">
    <citation type="journal article" date="2022" name="Toxins">
        <title>Genomic Analysis of Sphingopyxis sp. USTB-05 for Biodegrading Cyanobacterial Hepatotoxins.</title>
        <authorList>
            <person name="Liu C."/>
            <person name="Xu Q."/>
            <person name="Zhao Z."/>
            <person name="Zhang H."/>
            <person name="Liu X."/>
            <person name="Yin C."/>
            <person name="Liu Y."/>
            <person name="Yan H."/>
        </authorList>
    </citation>
    <scope>NUCLEOTIDE SEQUENCE</scope>
    <source>
        <strain evidence="2">NBD5</strain>
    </source>
</reference>
<organism evidence="2 3">
    <name type="scientific">Sphingomonas morindae</name>
    <dbReference type="NCBI Taxonomy" id="1541170"/>
    <lineage>
        <taxon>Bacteria</taxon>
        <taxon>Pseudomonadati</taxon>
        <taxon>Pseudomonadota</taxon>
        <taxon>Alphaproteobacteria</taxon>
        <taxon>Sphingomonadales</taxon>
        <taxon>Sphingomonadaceae</taxon>
        <taxon>Sphingomonas</taxon>
    </lineage>
</organism>
<name>A0ABY4XB69_9SPHN</name>
<feature type="region of interest" description="Disordered" evidence="1">
    <location>
        <begin position="1"/>
        <end position="30"/>
    </location>
</feature>
<proteinExistence type="predicted"/>
<evidence type="ECO:0008006" key="4">
    <source>
        <dbReference type="Google" id="ProtNLM"/>
    </source>
</evidence>
<dbReference type="EMBL" id="CP084930">
    <property type="protein sequence ID" value="USI74129.1"/>
    <property type="molecule type" value="Genomic_DNA"/>
</dbReference>
<sequence length="394" mass="41912">MDEARTIRADPGDEDGEFSTPRIETGPPPRERRLQVRAFEHWAALLRGRAMPAAVDLGPAADLPFADHAVLLRFDEDYADPALTHLGSALAAEAGLKPGAARRLADVPGRSLLSRLTDHRLECVAHRAPIGFEAEFVGRRGLPTLYRGILLPLSEDGEAIDGVLGVISWKELAAPALTEALRRDLAQALAMPSAPPSPAPTLAAQLAAARAGAGEAQRGRLKTRAALYRALGLAYDFARASEKRPEEYGALLAEAGIRRQTRAPMTAVAKLVFGADADKARLTEFAAALAQARRRGLEPGGFVAAVESEPGGLKGLVAAERVARRPADAPPSLDQRARAALHKLPALARLEIAGTQGEFVLLIARREADGRLAVVAPIPDESPLVARAIRKISR</sequence>
<keyword evidence="3" id="KW-1185">Reference proteome</keyword>
<evidence type="ECO:0000313" key="2">
    <source>
        <dbReference type="EMBL" id="USI74129.1"/>
    </source>
</evidence>
<gene>
    <name evidence="2" type="ORF">LHA26_06615</name>
</gene>
<protein>
    <recommendedName>
        <fullName evidence="4">PAS domain-containing protein</fullName>
    </recommendedName>
</protein>
<accession>A0ABY4XB69</accession>
<dbReference type="Proteomes" id="UP001056937">
    <property type="component" value="Chromosome 1"/>
</dbReference>